<evidence type="ECO:0000313" key="2">
    <source>
        <dbReference type="Proteomes" id="UP001597641"/>
    </source>
</evidence>
<dbReference type="Proteomes" id="UP001597641">
    <property type="component" value="Unassembled WGS sequence"/>
</dbReference>
<keyword evidence="2" id="KW-1185">Reference proteome</keyword>
<name>A0ABW6BZK0_9BACT</name>
<organism evidence="1 2">
    <name type="scientific">Pontibacter toksunensis</name>
    <dbReference type="NCBI Taxonomy" id="1332631"/>
    <lineage>
        <taxon>Bacteria</taxon>
        <taxon>Pseudomonadati</taxon>
        <taxon>Bacteroidota</taxon>
        <taxon>Cytophagia</taxon>
        <taxon>Cytophagales</taxon>
        <taxon>Hymenobacteraceae</taxon>
        <taxon>Pontibacter</taxon>
    </lineage>
</organism>
<reference evidence="2" key="1">
    <citation type="journal article" date="2019" name="Int. J. Syst. Evol. Microbiol.">
        <title>The Global Catalogue of Microorganisms (GCM) 10K type strain sequencing project: providing services to taxonomists for standard genome sequencing and annotation.</title>
        <authorList>
            <consortium name="The Broad Institute Genomics Platform"/>
            <consortium name="The Broad Institute Genome Sequencing Center for Infectious Disease"/>
            <person name="Wu L."/>
            <person name="Ma J."/>
        </authorList>
    </citation>
    <scope>NUCLEOTIDE SEQUENCE [LARGE SCALE GENOMIC DNA]</scope>
    <source>
        <strain evidence="2">KCTC 23984</strain>
    </source>
</reference>
<accession>A0ABW6BZK0</accession>
<protein>
    <submittedName>
        <fullName evidence="1">Uncharacterized protein</fullName>
    </submittedName>
</protein>
<sequence length="148" mass="17360">MLRGLLSNNPEEEFLLPCLQYRSLYYVLRPHHAITSETVAFYYKKNQDYIENYENEKFTSIRKRYLSPTSCSRGTGCVYPNRKGMPLNKQLSFFREINEIQSYNQIQNLCLRTCTGLKNLWGKTPEVEQQQSKYPATGVLAMGKQLER</sequence>
<dbReference type="EMBL" id="JBHUOX010000012">
    <property type="protein sequence ID" value="MFD3001819.1"/>
    <property type="molecule type" value="Genomic_DNA"/>
</dbReference>
<proteinExistence type="predicted"/>
<gene>
    <name evidence="1" type="ORF">ACFS7Z_15705</name>
</gene>
<comment type="caution">
    <text evidence="1">The sequence shown here is derived from an EMBL/GenBank/DDBJ whole genome shotgun (WGS) entry which is preliminary data.</text>
</comment>
<dbReference type="RefSeq" id="WP_377486851.1">
    <property type="nucleotide sequence ID" value="NZ_JBHUOX010000012.1"/>
</dbReference>
<evidence type="ECO:0000313" key="1">
    <source>
        <dbReference type="EMBL" id="MFD3001819.1"/>
    </source>
</evidence>